<evidence type="ECO:0000256" key="1">
    <source>
        <dbReference type="SAM" id="Coils"/>
    </source>
</evidence>
<dbReference type="AlphaFoldDB" id="A0AAE0K596"/>
<accession>A0AAE0K596</accession>
<sequence length="246" mass="27442">MGLISFHLTTPRGCLRMWQLGLAAVDAWFKITNHSDQLEASSPRIDKVLALWVLSSSHKSRATNASAVVICAVLQPASATPLAGSPANKKGRPCRRPLTRRSHVSAKLPEQPNHAGVVREEETRLGRALDDAREELNVSRYHLAEAKANLEKAKGEFQMLDNKELELDGIMYILDNSTRELATLKEKVEPLVEFFQNIFGQIDHDVDVNLETFLRSIVNGIKEGKSADEVEALNISRRSKEVVRQI</sequence>
<protein>
    <submittedName>
        <fullName evidence="3">Uncharacterized protein</fullName>
    </submittedName>
</protein>
<keyword evidence="1" id="KW-0175">Coiled coil</keyword>
<evidence type="ECO:0000313" key="3">
    <source>
        <dbReference type="EMBL" id="KAK3370358.1"/>
    </source>
</evidence>
<dbReference type="EMBL" id="JAULSW010000009">
    <property type="protein sequence ID" value="KAK3370358.1"/>
    <property type="molecule type" value="Genomic_DNA"/>
</dbReference>
<feature type="region of interest" description="Disordered" evidence="2">
    <location>
        <begin position="80"/>
        <end position="122"/>
    </location>
</feature>
<proteinExistence type="predicted"/>
<evidence type="ECO:0000256" key="2">
    <source>
        <dbReference type="SAM" id="MobiDB-lite"/>
    </source>
</evidence>
<evidence type="ECO:0000313" key="4">
    <source>
        <dbReference type="Proteomes" id="UP001285441"/>
    </source>
</evidence>
<reference evidence="3" key="1">
    <citation type="journal article" date="2023" name="Mol. Phylogenet. Evol.">
        <title>Genome-scale phylogeny and comparative genomics of the fungal order Sordariales.</title>
        <authorList>
            <person name="Hensen N."/>
            <person name="Bonometti L."/>
            <person name="Westerberg I."/>
            <person name="Brannstrom I.O."/>
            <person name="Guillou S."/>
            <person name="Cros-Aarteil S."/>
            <person name="Calhoun S."/>
            <person name="Haridas S."/>
            <person name="Kuo A."/>
            <person name="Mondo S."/>
            <person name="Pangilinan J."/>
            <person name="Riley R."/>
            <person name="LaButti K."/>
            <person name="Andreopoulos B."/>
            <person name="Lipzen A."/>
            <person name="Chen C."/>
            <person name="Yan M."/>
            <person name="Daum C."/>
            <person name="Ng V."/>
            <person name="Clum A."/>
            <person name="Steindorff A."/>
            <person name="Ohm R.A."/>
            <person name="Martin F."/>
            <person name="Silar P."/>
            <person name="Natvig D.O."/>
            <person name="Lalanne C."/>
            <person name="Gautier V."/>
            <person name="Ament-Velasquez S.L."/>
            <person name="Kruys A."/>
            <person name="Hutchinson M.I."/>
            <person name="Powell A.J."/>
            <person name="Barry K."/>
            <person name="Miller A.N."/>
            <person name="Grigoriev I.V."/>
            <person name="Debuchy R."/>
            <person name="Gladieux P."/>
            <person name="Hiltunen Thoren M."/>
            <person name="Johannesson H."/>
        </authorList>
    </citation>
    <scope>NUCLEOTIDE SEQUENCE</scope>
    <source>
        <strain evidence="3">CBS 232.78</strain>
    </source>
</reference>
<gene>
    <name evidence="3" type="ORF">B0H63DRAFT_514498</name>
</gene>
<organism evidence="3 4">
    <name type="scientific">Podospora didyma</name>
    <dbReference type="NCBI Taxonomy" id="330526"/>
    <lineage>
        <taxon>Eukaryota</taxon>
        <taxon>Fungi</taxon>
        <taxon>Dikarya</taxon>
        <taxon>Ascomycota</taxon>
        <taxon>Pezizomycotina</taxon>
        <taxon>Sordariomycetes</taxon>
        <taxon>Sordariomycetidae</taxon>
        <taxon>Sordariales</taxon>
        <taxon>Podosporaceae</taxon>
        <taxon>Podospora</taxon>
    </lineage>
</organism>
<feature type="coiled-coil region" evidence="1">
    <location>
        <begin position="129"/>
        <end position="163"/>
    </location>
</feature>
<reference evidence="3" key="2">
    <citation type="submission" date="2023-06" db="EMBL/GenBank/DDBJ databases">
        <authorList>
            <consortium name="Lawrence Berkeley National Laboratory"/>
            <person name="Haridas S."/>
            <person name="Hensen N."/>
            <person name="Bonometti L."/>
            <person name="Westerberg I."/>
            <person name="Brannstrom I.O."/>
            <person name="Guillou S."/>
            <person name="Cros-Aarteil S."/>
            <person name="Calhoun S."/>
            <person name="Kuo A."/>
            <person name="Mondo S."/>
            <person name="Pangilinan J."/>
            <person name="Riley R."/>
            <person name="LaButti K."/>
            <person name="Andreopoulos B."/>
            <person name="Lipzen A."/>
            <person name="Chen C."/>
            <person name="Yanf M."/>
            <person name="Daum C."/>
            <person name="Ng V."/>
            <person name="Clum A."/>
            <person name="Steindorff A."/>
            <person name="Ohm R."/>
            <person name="Martin F."/>
            <person name="Silar P."/>
            <person name="Natvig D."/>
            <person name="Lalanne C."/>
            <person name="Gautier V."/>
            <person name="Ament-velasquez S.L."/>
            <person name="Kruys A."/>
            <person name="Hutchinson M.I."/>
            <person name="Powell A.J."/>
            <person name="Barry K."/>
            <person name="Miller A.N."/>
            <person name="Grigoriev I.V."/>
            <person name="Debuchy R."/>
            <person name="Gladieux P."/>
            <person name="Thoren M.H."/>
            <person name="Johannesson H."/>
        </authorList>
    </citation>
    <scope>NUCLEOTIDE SEQUENCE</scope>
    <source>
        <strain evidence="3">CBS 232.78</strain>
    </source>
</reference>
<feature type="compositionally biased region" description="Basic residues" evidence="2">
    <location>
        <begin position="89"/>
        <end position="104"/>
    </location>
</feature>
<comment type="caution">
    <text evidence="3">The sequence shown here is derived from an EMBL/GenBank/DDBJ whole genome shotgun (WGS) entry which is preliminary data.</text>
</comment>
<dbReference type="Proteomes" id="UP001285441">
    <property type="component" value="Unassembled WGS sequence"/>
</dbReference>
<keyword evidence="4" id="KW-1185">Reference proteome</keyword>
<name>A0AAE0K596_9PEZI</name>